<feature type="compositionally biased region" description="Gly residues" evidence="6">
    <location>
        <begin position="232"/>
        <end position="245"/>
    </location>
</feature>
<dbReference type="Proteomes" id="UP000663859">
    <property type="component" value="Unassembled WGS sequence"/>
</dbReference>
<dbReference type="SMART" id="SM01383">
    <property type="entry name" value="Ribosomal_L2"/>
    <property type="match status" value="1"/>
</dbReference>
<dbReference type="SUPFAM" id="SSF50104">
    <property type="entry name" value="Translation proteins SH3-like domain"/>
    <property type="match status" value="1"/>
</dbReference>
<comment type="similarity">
    <text evidence="1 5">Belongs to the universal ribosomal protein uL2 family.</text>
</comment>
<keyword evidence="2 5" id="KW-0689">Ribosomal protein</keyword>
<protein>
    <recommendedName>
        <fullName evidence="4 5">Large ribosomal subunit protein uL2</fullName>
    </recommendedName>
</protein>
<dbReference type="PANTHER" id="PTHR13691">
    <property type="entry name" value="RIBOSOMAL PROTEIN L2"/>
    <property type="match status" value="1"/>
</dbReference>
<dbReference type="GO" id="GO:0003735">
    <property type="term" value="F:structural constituent of ribosome"/>
    <property type="evidence" value="ECO:0007669"/>
    <property type="project" value="InterPro"/>
</dbReference>
<keyword evidence="5" id="KW-0699">rRNA-binding</keyword>
<dbReference type="Gene3D" id="2.30.30.30">
    <property type="match status" value="1"/>
</dbReference>
<dbReference type="InterPro" id="IPR014726">
    <property type="entry name" value="Ribosomal_uL2_dom3"/>
</dbReference>
<dbReference type="RefSeq" id="WP_174582043.1">
    <property type="nucleotide sequence ID" value="NZ_CAJNOB010000023.1"/>
</dbReference>
<comment type="caution">
    <text evidence="9">The sequence shown here is derived from an EMBL/GenBank/DDBJ whole genome shotgun (WGS) entry which is preliminary data.</text>
</comment>
<dbReference type="Pfam" id="PF03947">
    <property type="entry name" value="Ribosomal_L2_C"/>
    <property type="match status" value="1"/>
</dbReference>
<dbReference type="FunFam" id="2.30.30.30:FF:000001">
    <property type="entry name" value="50S ribosomal protein L2"/>
    <property type="match status" value="1"/>
</dbReference>
<evidence type="ECO:0000259" key="7">
    <source>
        <dbReference type="SMART" id="SM01382"/>
    </source>
</evidence>
<dbReference type="Pfam" id="PF00181">
    <property type="entry name" value="Ribosomal_L2_N"/>
    <property type="match status" value="1"/>
</dbReference>
<evidence type="ECO:0000313" key="9">
    <source>
        <dbReference type="EMBL" id="CAF0698844.1"/>
    </source>
</evidence>
<feature type="domain" description="Large ribosomal subunit protein uL2 RNA-binding" evidence="8">
    <location>
        <begin position="42"/>
        <end position="118"/>
    </location>
</feature>
<dbReference type="InterPro" id="IPR008991">
    <property type="entry name" value="Translation_prot_SH3-like_sf"/>
</dbReference>
<evidence type="ECO:0000256" key="1">
    <source>
        <dbReference type="ARBA" id="ARBA00005636"/>
    </source>
</evidence>
<dbReference type="SUPFAM" id="SSF50249">
    <property type="entry name" value="Nucleic acid-binding proteins"/>
    <property type="match status" value="1"/>
</dbReference>
<evidence type="ECO:0000256" key="4">
    <source>
        <dbReference type="ARBA" id="ARBA00035242"/>
    </source>
</evidence>
<reference evidence="9" key="1">
    <citation type="submission" date="2021-02" db="EMBL/GenBank/DDBJ databases">
        <authorList>
            <person name="Cremers G."/>
            <person name="Picone N."/>
        </authorList>
    </citation>
    <scope>NUCLEOTIDE SEQUENCE</scope>
    <source>
        <strain evidence="9">PQ17</strain>
    </source>
</reference>
<dbReference type="FunFam" id="4.10.950.10:FF:000001">
    <property type="entry name" value="50S ribosomal protein L2"/>
    <property type="match status" value="1"/>
</dbReference>
<comment type="subunit">
    <text evidence="5">Part of the 50S ribosomal subunit. Forms a bridge to the 30S subunit in the 70S ribosome.</text>
</comment>
<dbReference type="NCBIfam" id="TIGR01171">
    <property type="entry name" value="rplB_bact"/>
    <property type="match status" value="1"/>
</dbReference>
<dbReference type="InterPro" id="IPR022666">
    <property type="entry name" value="Ribosomal_uL2_RNA-bd_dom"/>
</dbReference>
<evidence type="ECO:0000256" key="2">
    <source>
        <dbReference type="ARBA" id="ARBA00022980"/>
    </source>
</evidence>
<dbReference type="Gene3D" id="2.40.50.140">
    <property type="entry name" value="Nucleic acid-binding proteins"/>
    <property type="match status" value="1"/>
</dbReference>
<proteinExistence type="inferred from homology"/>
<dbReference type="InterPro" id="IPR014722">
    <property type="entry name" value="Rib_uL2_dom2"/>
</dbReference>
<dbReference type="HAMAP" id="MF_01320_B">
    <property type="entry name" value="Ribosomal_uL2_B"/>
    <property type="match status" value="1"/>
</dbReference>
<dbReference type="PANTHER" id="PTHR13691:SF5">
    <property type="entry name" value="LARGE RIBOSOMAL SUBUNIT PROTEIN UL2M"/>
    <property type="match status" value="1"/>
</dbReference>
<evidence type="ECO:0000259" key="8">
    <source>
        <dbReference type="SMART" id="SM01383"/>
    </source>
</evidence>
<evidence type="ECO:0000256" key="3">
    <source>
        <dbReference type="ARBA" id="ARBA00023274"/>
    </source>
</evidence>
<evidence type="ECO:0000256" key="6">
    <source>
        <dbReference type="SAM" id="MobiDB-lite"/>
    </source>
</evidence>
<dbReference type="GO" id="GO:0019843">
    <property type="term" value="F:rRNA binding"/>
    <property type="evidence" value="ECO:0007669"/>
    <property type="project" value="UniProtKB-UniRule"/>
</dbReference>
<dbReference type="InterPro" id="IPR005880">
    <property type="entry name" value="Ribosomal_uL2_bac/org-type"/>
</dbReference>
<dbReference type="InterPro" id="IPR002171">
    <property type="entry name" value="Ribosomal_uL2"/>
</dbReference>
<accession>A0A8J2BQC3</accession>
<dbReference type="InterPro" id="IPR022671">
    <property type="entry name" value="Ribosomal_uL2_CS"/>
</dbReference>
<evidence type="ECO:0000256" key="5">
    <source>
        <dbReference type="HAMAP-Rule" id="MF_01320"/>
    </source>
</evidence>
<comment type="function">
    <text evidence="5">One of the primary rRNA binding proteins. Required for association of the 30S and 50S subunits to form the 70S ribosome, for tRNA binding and peptide bond formation. It has been suggested to have peptidyltransferase activity; this is somewhat controversial. Makes several contacts with the 16S rRNA in the 70S ribosome.</text>
</comment>
<dbReference type="Gene3D" id="4.10.950.10">
    <property type="entry name" value="Ribosomal protein L2, domain 3"/>
    <property type="match status" value="1"/>
</dbReference>
<dbReference type="GO" id="GO:0015934">
    <property type="term" value="C:large ribosomal subunit"/>
    <property type="evidence" value="ECO:0007669"/>
    <property type="project" value="InterPro"/>
</dbReference>
<dbReference type="EMBL" id="CAJNOB010000023">
    <property type="protein sequence ID" value="CAF0698844.1"/>
    <property type="molecule type" value="Genomic_DNA"/>
</dbReference>
<dbReference type="AlphaFoldDB" id="A0A8J2BQC3"/>
<organism evidence="9 10">
    <name type="scientific">Candidatus Methylacidithermus pantelleriae</name>
    <dbReference type="NCBI Taxonomy" id="2744239"/>
    <lineage>
        <taxon>Bacteria</taxon>
        <taxon>Pseudomonadati</taxon>
        <taxon>Verrucomicrobiota</taxon>
        <taxon>Methylacidiphilae</taxon>
        <taxon>Methylacidiphilales</taxon>
        <taxon>Methylacidiphilaceae</taxon>
        <taxon>Candidatus Methylacidithermus</taxon>
    </lineage>
</organism>
<feature type="region of interest" description="Disordered" evidence="6">
    <location>
        <begin position="223"/>
        <end position="283"/>
    </location>
</feature>
<dbReference type="InterPro" id="IPR022669">
    <property type="entry name" value="Ribosomal_uL2_C"/>
</dbReference>
<keyword evidence="3 5" id="KW-0687">Ribonucleoprotein</keyword>
<dbReference type="InterPro" id="IPR012340">
    <property type="entry name" value="NA-bd_OB-fold"/>
</dbReference>
<dbReference type="GO" id="GO:0016740">
    <property type="term" value="F:transferase activity"/>
    <property type="evidence" value="ECO:0007669"/>
    <property type="project" value="InterPro"/>
</dbReference>
<dbReference type="GO" id="GO:0002181">
    <property type="term" value="P:cytoplasmic translation"/>
    <property type="evidence" value="ECO:0007669"/>
    <property type="project" value="TreeGrafter"/>
</dbReference>
<feature type="domain" description="Large ribosomal subunit protein uL2 C-terminal" evidence="7">
    <location>
        <begin position="124"/>
        <end position="255"/>
    </location>
</feature>
<gene>
    <name evidence="5 9" type="primary">rplB</name>
    <name evidence="9" type="ORF">MPNT_30037</name>
</gene>
<dbReference type="PROSITE" id="PS00467">
    <property type="entry name" value="RIBOSOMAL_L2"/>
    <property type="match status" value="1"/>
</dbReference>
<dbReference type="PIRSF" id="PIRSF002158">
    <property type="entry name" value="Ribosomal_L2"/>
    <property type="match status" value="1"/>
</dbReference>
<keyword evidence="10" id="KW-1185">Reference proteome</keyword>
<name>A0A8J2BQC3_9BACT</name>
<dbReference type="SMART" id="SM01382">
    <property type="entry name" value="Ribosomal_L2_C"/>
    <property type="match status" value="1"/>
</dbReference>
<sequence>MGTKRFRPITPSLRFAELPDFEEITRAEYEESLTEPLKKKGGRNCYGRITARHRGGGHKQRYRRIDFKRDKRGVDGVVESIEYDPVRSARIALVRYEDGEKRYVIAPVGLSVGSRIRNGPDAEPALGNALPLQKIPPGTPIHNVELLPGRGAQIARAAGTSATLLGFDAEYALVRLPSGEVRKIHGLCYAVIGQVGNPDHLNVSLGKAGRRRWMGWRPRVRGVAMNPVDHPQGGGQGKSKGGGGWQQLESPWGQLAKGLKTRRKNKPSNRFIVERRPKKKKKK</sequence>
<dbReference type="FunFam" id="2.40.50.140:FF:000003">
    <property type="entry name" value="50S ribosomal protein L2"/>
    <property type="match status" value="1"/>
</dbReference>
<keyword evidence="5" id="KW-0694">RNA-binding</keyword>
<evidence type="ECO:0000313" key="10">
    <source>
        <dbReference type="Proteomes" id="UP000663859"/>
    </source>
</evidence>